<evidence type="ECO:0000313" key="3">
    <source>
        <dbReference type="EMBL" id="KNC53034.1"/>
    </source>
</evidence>
<gene>
    <name evidence="3" type="ORF">AMSG_09326</name>
</gene>
<proteinExistence type="predicted"/>
<feature type="coiled-coil region" evidence="1">
    <location>
        <begin position="150"/>
        <end position="198"/>
    </location>
</feature>
<dbReference type="Proteomes" id="UP000054408">
    <property type="component" value="Unassembled WGS sequence"/>
</dbReference>
<feature type="compositionally biased region" description="Low complexity" evidence="2">
    <location>
        <begin position="224"/>
        <end position="236"/>
    </location>
</feature>
<feature type="region of interest" description="Disordered" evidence="2">
    <location>
        <begin position="1"/>
        <end position="33"/>
    </location>
</feature>
<protein>
    <submittedName>
        <fullName evidence="3">Uncharacterized protein</fullName>
    </submittedName>
</protein>
<reference evidence="3 4" key="1">
    <citation type="submission" date="2010-05" db="EMBL/GenBank/DDBJ databases">
        <title>The Genome Sequence of Thecamonas trahens ATCC 50062.</title>
        <authorList>
            <consortium name="The Broad Institute Genome Sequencing Platform"/>
            <person name="Russ C."/>
            <person name="Cuomo C."/>
            <person name="Shea T."/>
            <person name="Young S.K."/>
            <person name="Zeng Q."/>
            <person name="Koehrsen M."/>
            <person name="Haas B."/>
            <person name="Borodovsky M."/>
            <person name="Guigo R."/>
            <person name="Alvarado L."/>
            <person name="Berlin A."/>
            <person name="Bochicchio J."/>
            <person name="Borenstein D."/>
            <person name="Chapman S."/>
            <person name="Chen Z."/>
            <person name="Freedman E."/>
            <person name="Gellesch M."/>
            <person name="Goldberg J."/>
            <person name="Griggs A."/>
            <person name="Gujja S."/>
            <person name="Heilman E."/>
            <person name="Heiman D."/>
            <person name="Hepburn T."/>
            <person name="Howarth C."/>
            <person name="Jen D."/>
            <person name="Larson L."/>
            <person name="Mehta T."/>
            <person name="Park D."/>
            <person name="Pearson M."/>
            <person name="Roberts A."/>
            <person name="Saif S."/>
            <person name="Shenoy N."/>
            <person name="Sisk P."/>
            <person name="Stolte C."/>
            <person name="Sykes S."/>
            <person name="Thomson T."/>
            <person name="Walk T."/>
            <person name="White J."/>
            <person name="Yandava C."/>
            <person name="Burger G."/>
            <person name="Gray M.W."/>
            <person name="Holland P.W.H."/>
            <person name="King N."/>
            <person name="Lang F.B.F."/>
            <person name="Roger A.J."/>
            <person name="Ruiz-Trillo I."/>
            <person name="Lander E."/>
            <person name="Nusbaum C."/>
        </authorList>
    </citation>
    <scope>NUCLEOTIDE SEQUENCE [LARGE SCALE GENOMIC DNA]</scope>
    <source>
        <strain evidence="3 4">ATCC 50062</strain>
    </source>
</reference>
<feature type="region of interest" description="Disordered" evidence="2">
    <location>
        <begin position="222"/>
        <end position="254"/>
    </location>
</feature>
<name>A0A0L0DL11_THETB</name>
<feature type="compositionally biased region" description="Basic residues" evidence="2">
    <location>
        <begin position="452"/>
        <end position="464"/>
    </location>
</feature>
<feature type="region of interest" description="Disordered" evidence="2">
    <location>
        <begin position="117"/>
        <end position="139"/>
    </location>
</feature>
<dbReference type="AlphaFoldDB" id="A0A0L0DL11"/>
<feature type="compositionally biased region" description="Polar residues" evidence="2">
    <location>
        <begin position="469"/>
        <end position="478"/>
    </location>
</feature>
<organism evidence="3 4">
    <name type="scientific">Thecamonas trahens ATCC 50062</name>
    <dbReference type="NCBI Taxonomy" id="461836"/>
    <lineage>
        <taxon>Eukaryota</taxon>
        <taxon>Apusozoa</taxon>
        <taxon>Apusomonadida</taxon>
        <taxon>Apusomonadidae</taxon>
        <taxon>Thecamonas</taxon>
    </lineage>
</organism>
<keyword evidence="4" id="KW-1185">Reference proteome</keyword>
<sequence length="493" mass="51508">MSSTKSGKKAEKESKSRTKLNKAEMNEKQRVRSQNLRREMKELFTYLGQLLGCDPKEKVKNIVSLAIRRLEEQALLISELQAAGMVASGGTAQSASPLMRGSSNIVGMHAVPDIRTQQAQLSPSQVSQPQVQSQAQSQAQAQAQQQMAMRALAEANLQQAHARAMQAQAQVQAQARLAAQAQAAANAAAEQLRAAESARESAGLFPPDLTSSLTPAMADMSIARNSGSNGRSMSSGPQSLTSSESLIPGPRLASSLQSNSGSIVWGEDGGTAASSAAPSIAIPSGVAGQFGMDALGNSLYAPMNMVGAGMPRSGPSSFMAATTSYFGGPVPTTSVTPAPSLAAPPSTISPQAVAPAGAVSGTNSNSLSHLGISTEFNDLINSYLDPTSNSFGLNLSDPSLALGDVNDMILASPSEIVPPTAAQQQAKRKFQLSASQDTNLPIITDTLPPKQARVRPTKRRRRRRETTEGVATSNTMASNAEELDEYESNTQSG</sequence>
<keyword evidence="1" id="KW-0175">Coiled coil</keyword>
<evidence type="ECO:0000256" key="1">
    <source>
        <dbReference type="SAM" id="Coils"/>
    </source>
</evidence>
<accession>A0A0L0DL11</accession>
<evidence type="ECO:0000256" key="2">
    <source>
        <dbReference type="SAM" id="MobiDB-lite"/>
    </source>
</evidence>
<dbReference type="RefSeq" id="XP_013754712.1">
    <property type="nucleotide sequence ID" value="XM_013899258.1"/>
</dbReference>
<evidence type="ECO:0000313" key="4">
    <source>
        <dbReference type="Proteomes" id="UP000054408"/>
    </source>
</evidence>
<dbReference type="EMBL" id="GL349478">
    <property type="protein sequence ID" value="KNC53034.1"/>
    <property type="molecule type" value="Genomic_DNA"/>
</dbReference>
<feature type="region of interest" description="Disordered" evidence="2">
    <location>
        <begin position="447"/>
        <end position="493"/>
    </location>
</feature>
<feature type="compositionally biased region" description="Basic and acidic residues" evidence="2">
    <location>
        <begin position="8"/>
        <end position="33"/>
    </location>
</feature>
<dbReference type="GeneID" id="25567813"/>